<keyword evidence="3" id="KW-1185">Reference proteome</keyword>
<feature type="transmembrane region" description="Helical" evidence="1">
    <location>
        <begin position="89"/>
        <end position="109"/>
    </location>
</feature>
<gene>
    <name evidence="2" type="ORF">L873DRAFT_12628</name>
</gene>
<reference evidence="2 3" key="1">
    <citation type="journal article" date="2018" name="Nat. Ecol. Evol.">
        <title>Pezizomycetes genomes reveal the molecular basis of ectomycorrhizal truffle lifestyle.</title>
        <authorList>
            <person name="Murat C."/>
            <person name="Payen T."/>
            <person name="Noel B."/>
            <person name="Kuo A."/>
            <person name="Morin E."/>
            <person name="Chen J."/>
            <person name="Kohler A."/>
            <person name="Krizsan K."/>
            <person name="Balestrini R."/>
            <person name="Da Silva C."/>
            <person name="Montanini B."/>
            <person name="Hainaut M."/>
            <person name="Levati E."/>
            <person name="Barry K.W."/>
            <person name="Belfiori B."/>
            <person name="Cichocki N."/>
            <person name="Clum A."/>
            <person name="Dockter R.B."/>
            <person name="Fauchery L."/>
            <person name="Guy J."/>
            <person name="Iotti M."/>
            <person name="Le Tacon F."/>
            <person name="Lindquist E.A."/>
            <person name="Lipzen A."/>
            <person name="Malagnac F."/>
            <person name="Mello A."/>
            <person name="Molinier V."/>
            <person name="Miyauchi S."/>
            <person name="Poulain J."/>
            <person name="Riccioni C."/>
            <person name="Rubini A."/>
            <person name="Sitrit Y."/>
            <person name="Splivallo R."/>
            <person name="Traeger S."/>
            <person name="Wang M."/>
            <person name="Zifcakova L."/>
            <person name="Wipf D."/>
            <person name="Zambonelli A."/>
            <person name="Paolocci F."/>
            <person name="Nowrousian M."/>
            <person name="Ottonello S."/>
            <person name="Baldrian P."/>
            <person name="Spatafora J.W."/>
            <person name="Henrissat B."/>
            <person name="Nagy L.G."/>
            <person name="Aury J.M."/>
            <person name="Wincker P."/>
            <person name="Grigoriev I.V."/>
            <person name="Bonfante P."/>
            <person name="Martin F.M."/>
        </authorList>
    </citation>
    <scope>NUCLEOTIDE SEQUENCE [LARGE SCALE GENOMIC DNA]</scope>
    <source>
        <strain evidence="2 3">120613-1</strain>
    </source>
</reference>
<evidence type="ECO:0000256" key="1">
    <source>
        <dbReference type="SAM" id="Phobius"/>
    </source>
</evidence>
<evidence type="ECO:0000313" key="2">
    <source>
        <dbReference type="EMBL" id="RPB05990.1"/>
    </source>
</evidence>
<keyword evidence="1" id="KW-1133">Transmembrane helix</keyword>
<sequence length="133" mass="15498">MPYFFPRYRTIVSYPTHSLAYQGILLSPLEGTENANFALLNTPPAKTTTYQKKFPSLSALFFKFFFFSALSFFIHTVRPSTAYGTVRYFRFFSFLHFSLPFFLSFPPAIRYGTCLNIQYIRYEPPIAREPPAI</sequence>
<protein>
    <submittedName>
        <fullName evidence="2">Uncharacterized protein</fullName>
    </submittedName>
</protein>
<dbReference type="Proteomes" id="UP000276215">
    <property type="component" value="Unassembled WGS sequence"/>
</dbReference>
<keyword evidence="1" id="KW-0812">Transmembrane</keyword>
<organism evidence="2 3">
    <name type="scientific">Choiromyces venosus 120613-1</name>
    <dbReference type="NCBI Taxonomy" id="1336337"/>
    <lineage>
        <taxon>Eukaryota</taxon>
        <taxon>Fungi</taxon>
        <taxon>Dikarya</taxon>
        <taxon>Ascomycota</taxon>
        <taxon>Pezizomycotina</taxon>
        <taxon>Pezizomycetes</taxon>
        <taxon>Pezizales</taxon>
        <taxon>Tuberaceae</taxon>
        <taxon>Choiromyces</taxon>
    </lineage>
</organism>
<keyword evidence="1" id="KW-0472">Membrane</keyword>
<accession>A0A3N4K607</accession>
<feature type="transmembrane region" description="Helical" evidence="1">
    <location>
        <begin position="60"/>
        <end position="77"/>
    </location>
</feature>
<dbReference type="EMBL" id="ML120351">
    <property type="protein sequence ID" value="RPB05990.1"/>
    <property type="molecule type" value="Genomic_DNA"/>
</dbReference>
<evidence type="ECO:0000313" key="3">
    <source>
        <dbReference type="Proteomes" id="UP000276215"/>
    </source>
</evidence>
<name>A0A3N4K607_9PEZI</name>
<proteinExistence type="predicted"/>
<dbReference type="AlphaFoldDB" id="A0A3N4K607"/>